<dbReference type="PANTHER" id="PTHR32305:SF15">
    <property type="entry name" value="PROTEIN RHSA-RELATED"/>
    <property type="match status" value="1"/>
</dbReference>
<reference evidence="5 6" key="1">
    <citation type="submission" date="2024-06" db="EMBL/GenBank/DDBJ databases">
        <authorList>
            <person name="Lee S.D."/>
        </authorList>
    </citation>
    <scope>NUCLEOTIDE SEQUENCE [LARGE SCALE GENOMIC DNA]</scope>
    <source>
        <strain evidence="5 6">N1-10</strain>
    </source>
</reference>
<feature type="compositionally biased region" description="Low complexity" evidence="2">
    <location>
        <begin position="2323"/>
        <end position="2334"/>
    </location>
</feature>
<feature type="region of interest" description="Disordered" evidence="2">
    <location>
        <begin position="2658"/>
        <end position="2792"/>
    </location>
</feature>
<feature type="compositionally biased region" description="Low complexity" evidence="2">
    <location>
        <begin position="1606"/>
        <end position="1619"/>
    </location>
</feature>
<dbReference type="Pfam" id="PF13385">
    <property type="entry name" value="Laminin_G_3"/>
    <property type="match status" value="2"/>
</dbReference>
<gene>
    <name evidence="5" type="ORF">ABUW04_08825</name>
</gene>
<dbReference type="InterPro" id="IPR006530">
    <property type="entry name" value="YD"/>
</dbReference>
<feature type="region of interest" description="Disordered" evidence="2">
    <location>
        <begin position="1604"/>
        <end position="1625"/>
    </location>
</feature>
<dbReference type="InterPro" id="IPR050708">
    <property type="entry name" value="T6SS_VgrG/RHS"/>
</dbReference>
<dbReference type="InterPro" id="IPR045351">
    <property type="entry name" value="DUF6531"/>
</dbReference>
<feature type="compositionally biased region" description="Low complexity" evidence="2">
    <location>
        <begin position="2741"/>
        <end position="2756"/>
    </location>
</feature>
<feature type="compositionally biased region" description="Basic residues" evidence="2">
    <location>
        <begin position="2775"/>
        <end position="2785"/>
    </location>
</feature>
<dbReference type="Pfam" id="PF20148">
    <property type="entry name" value="DUF6531"/>
    <property type="match status" value="1"/>
</dbReference>
<dbReference type="NCBIfam" id="TIGR01643">
    <property type="entry name" value="YD_repeat_2x"/>
    <property type="match status" value="7"/>
</dbReference>
<organism evidence="5 6">
    <name type="scientific">Streptacidiphilus jeojiensis</name>
    <dbReference type="NCBI Taxonomy" id="3229225"/>
    <lineage>
        <taxon>Bacteria</taxon>
        <taxon>Bacillati</taxon>
        <taxon>Actinomycetota</taxon>
        <taxon>Actinomycetes</taxon>
        <taxon>Kitasatosporales</taxon>
        <taxon>Streptomycetaceae</taxon>
        <taxon>Streptacidiphilus</taxon>
    </lineage>
</organism>
<feature type="domain" description="Teneurin-like YD-shell" evidence="4">
    <location>
        <begin position="2377"/>
        <end position="2662"/>
    </location>
</feature>
<evidence type="ECO:0000256" key="2">
    <source>
        <dbReference type="SAM" id="MobiDB-lite"/>
    </source>
</evidence>
<feature type="domain" description="DUF6531" evidence="3">
    <location>
        <begin position="581"/>
        <end position="650"/>
    </location>
</feature>
<evidence type="ECO:0000256" key="1">
    <source>
        <dbReference type="ARBA" id="ARBA00022737"/>
    </source>
</evidence>
<dbReference type="InterPro" id="IPR001791">
    <property type="entry name" value="Laminin_G"/>
</dbReference>
<evidence type="ECO:0000259" key="4">
    <source>
        <dbReference type="Pfam" id="PF25023"/>
    </source>
</evidence>
<dbReference type="EMBL" id="JBEUKS010000002">
    <property type="protein sequence ID" value="MFC1438359.1"/>
    <property type="molecule type" value="Genomic_DNA"/>
</dbReference>
<dbReference type="Proteomes" id="UP001592581">
    <property type="component" value="Unassembled WGS sequence"/>
</dbReference>
<feature type="compositionally biased region" description="Low complexity" evidence="2">
    <location>
        <begin position="2764"/>
        <end position="2774"/>
    </location>
</feature>
<comment type="caution">
    <text evidence="5">The sequence shown here is derived from an EMBL/GenBank/DDBJ whole genome shotgun (WGS) entry which is preliminary data.</text>
</comment>
<dbReference type="Gene3D" id="2.60.120.200">
    <property type="match status" value="2"/>
</dbReference>
<proteinExistence type="predicted"/>
<dbReference type="Pfam" id="PF05593">
    <property type="entry name" value="RHS_repeat"/>
    <property type="match status" value="5"/>
</dbReference>
<dbReference type="InterPro" id="IPR022385">
    <property type="entry name" value="Rhs_assc_core"/>
</dbReference>
<evidence type="ECO:0000259" key="3">
    <source>
        <dbReference type="Pfam" id="PF20148"/>
    </source>
</evidence>
<feature type="region of interest" description="Disordered" evidence="2">
    <location>
        <begin position="1425"/>
        <end position="1450"/>
    </location>
</feature>
<feature type="region of interest" description="Disordered" evidence="2">
    <location>
        <begin position="2836"/>
        <end position="2869"/>
    </location>
</feature>
<accession>A0ABV6XK80</accession>
<dbReference type="InterPro" id="IPR056823">
    <property type="entry name" value="TEN-like_YD-shell"/>
</dbReference>
<dbReference type="SUPFAM" id="SSF49899">
    <property type="entry name" value="Concanavalin A-like lectins/glucanases"/>
    <property type="match status" value="2"/>
</dbReference>
<evidence type="ECO:0000313" key="6">
    <source>
        <dbReference type="Proteomes" id="UP001592581"/>
    </source>
</evidence>
<name>A0ABV6XK80_9ACTN</name>
<feature type="compositionally biased region" description="Low complexity" evidence="2">
    <location>
        <begin position="1434"/>
        <end position="1450"/>
    </location>
</feature>
<dbReference type="Gene3D" id="2.180.10.10">
    <property type="entry name" value="RHS repeat-associated core"/>
    <property type="match status" value="4"/>
</dbReference>
<dbReference type="CDD" id="cd00110">
    <property type="entry name" value="LamG"/>
    <property type="match status" value="2"/>
</dbReference>
<keyword evidence="1" id="KW-0677">Repeat</keyword>
<feature type="compositionally biased region" description="Polar residues" evidence="2">
    <location>
        <begin position="2310"/>
        <end position="2322"/>
    </location>
</feature>
<protein>
    <submittedName>
        <fullName evidence="5">LamG-like jellyroll fold domain-containing protein</fullName>
    </submittedName>
</protein>
<dbReference type="InterPro" id="IPR013320">
    <property type="entry name" value="ConA-like_dom_sf"/>
</dbReference>
<dbReference type="PANTHER" id="PTHR32305">
    <property type="match status" value="1"/>
</dbReference>
<dbReference type="Pfam" id="PF25023">
    <property type="entry name" value="TEN_YD-shell"/>
    <property type="match status" value="1"/>
</dbReference>
<dbReference type="NCBIfam" id="TIGR03696">
    <property type="entry name" value="Rhs_assc_core"/>
    <property type="match status" value="1"/>
</dbReference>
<dbReference type="RefSeq" id="WP_380563855.1">
    <property type="nucleotide sequence ID" value="NZ_JBEUKS010000002.1"/>
</dbReference>
<feature type="compositionally biased region" description="Low complexity" evidence="2">
    <location>
        <begin position="2836"/>
        <end position="2850"/>
    </location>
</feature>
<dbReference type="InterPro" id="IPR031325">
    <property type="entry name" value="RHS_repeat"/>
</dbReference>
<keyword evidence="6" id="KW-1185">Reference proteome</keyword>
<feature type="compositionally biased region" description="Acidic residues" evidence="2">
    <location>
        <begin position="2699"/>
        <end position="2729"/>
    </location>
</feature>
<evidence type="ECO:0000313" key="5">
    <source>
        <dbReference type="EMBL" id="MFC1438359.1"/>
    </source>
</evidence>
<feature type="region of interest" description="Disordered" evidence="2">
    <location>
        <begin position="2310"/>
        <end position="2342"/>
    </location>
</feature>
<sequence length="3065" mass="318691">MATKSGAQFDYYENADGSVTKRVSQTRINYLDSSGGWQPIDTSVAKGSDGRWHEKSNALGVSFAASVSSGTRTSASSATGSGSVRSAVATSALPWKVTQAAALSDSTVTSGSSSGELATLDISGSESVAWSLAGANEVTSSASGSSVEYDGILTDTNLVLQPTTDGVKESLVLTAADAPTTWVFPMSLKGLTLTTASDGTVELVDAAGAVAATLPQPFARDSSVDPLTGEAHEDWAMSYSVTEVDGSPAIELSLDPSWLADSSLQFPVTVDPTMTVSIAGKTDTTYVYYPNTYDYSSDTMLRVGTPDGGSYIAQTFMKFPSLPDTDGYHITDADLHLFDIWAYTCSTSTTYRVYPISESWSVTGSKSWSDRPDTADSIGSWSGTASSSVCANTSVSTSVGEWQDTDLDTTYFQDIALGSTTNYGLSVFSSATSSYQWKKFASSQVSDHSPYMTLTYAKNVAPDIEHTYPKSGFSSPSLTPQLQAKAVDPDTWPNSALKYDFALYSSAGTQLDTSGWQSSAKWTVPSGDLSWSTSYYWKVSTYDGWSTTVSGQQALGTQVAQPLVASRLAQNGGHGYDEEAGNYTTSVTDAKVTTVGPSLAVTRAYNSLDARSGAAFGAGWSSIADMRAVMDADGSKNVVVTDDGGQELRYGYSSAGYTPPSGTYATLKALSSGYALTETSGTTYTFATAGGTNIWLLSKITTHAGLSETFGYNSSYQLTQVTNSSSGRSLSFTWSTPSGAAHAHVATVTTDDATSGSTSTAVLWSYGYTGDKLTKVCPPSESASATASSSCYSYSYSAGSNYPAAVLDADPAGYWRLDEASGTSTAASSVLANEQTDAGSYKNTTLGGSTGPLVGSSATAATFAGTGYVKVPAAPLHASTSRAVSLWFKTSSEGVLIGDQSASVTGATAASGTWTPVLYVGSDGKLHGHWWSVSGSGSADFGSTSTVTDSVWHHAVLSSNGSTQTLYLDGVKQDTFSGTPDDQSNVYTYVGAGFADAWIDSPGDVSYFTGSISDVSFYSAPLTSSQVSDLYTAGSSSAAFMTKATSPAGRTTAQVSYDTAADRLTSVTDADGGTYTLGSPTVAGSSAVFHGAVLGADPTGYWQLGDDSSATYAADEVNGGEGTYNDATLGVTGPFSAKDSTASTAASFGGSDSYVSVDASMLHASTDRAVSLWFKTSTSGVLIGDQSVAIDGTTAASGTWTPVLYVGSDGKLHGHWWSVSGSGSADFGSTSTVTDSVWHHAVLSSNGSTQTLYLDGVKQDTFSGTPDDQSNALTYIGAGYAKSWIDSPGDVSYFTGRIAEVAFYSHALTATQVTAQWQAYKQSSGTVATETVDVTDPGGNTLSSVYDLSDSGRILSQSDGTGGTTSYGYDMAGFVYTTTDPNGNVTTTGHNSRGDVVSRTTCQDLSASLCSTSYYTYYLDSDSDTDPRNDKLLTSSDGRSSSSSDTTYRTVDTYDTNGNLLTATTPAVTGHSAGLTTTRAYTTASTAGYVSGTTVPAGLLASVTTPGGAVTGYLYYADGDLAQTTSPLGLITRYTYDGLGRVLTETEVSDTYPGGLVTTYSYDPLGRTMSETDPSTTDAVTGTVHTARTSYSYDADGNTLTTTVADTTGSDSSRTTTDTYNGQGELATTTDPIGYETSYSYDAFGNRTGESDANGQEYAYTYDGDGDLLTTTLTNYTGSSATTQTAAGKLLETRTYDAAGQLSTVTDAIGVTTSHAYYDNGLTKQVTETGSSGSSYVDAADSYDDAGNLIEKTTKNGTLTTDYTLDAADRTTAVAVDPSGADQVTAYTFDADSHPLTSTQTDTAGDTAQKWTYTYDVAGDRLTAVHALSSSSGLTTKWGYDERGLKTSMTNPHGSVYTYSNDEAGQLTSTIAPQVTTTTPGTGATTAVYPTTLEGYDTFGDRTEAEDALGDITATAYDADGRKTGTTLPTYNGTSATTAWTYDADGNTLTETDAEGNETDYSYDQLDDMVEKTNPAISIAGTATQGTWTYSYDLAGDQLTQTSPYGSVTHTGYDDLGRTSSTWAYVYTSTSATSKLLTTSTYNTAGEVAKTASASGVSATYTYDALGQTLTEADTTGDTTHYSYDLLGDVTKTVLPDSSIQAATYDAAGRMTATAKESAGGTVLSSTSATYSANGYLTSSTDELGNTTTFGYDVLGELTSQVEPVDATTSITTKYGYDADGNQTAYKDGNLAWTYYTYNSLGLQASKEVPAVTGYTSTADRTTSYTYDSLVELTTQTQPGGVTLTNSYDALGDLTSESPGGADATTATRTFDYSLNQHLVASATGSTWEYYNTNALGDLLTETGQAGSSGFTYNADQSPLTRTDSSGTSSYTYDTDGRLATDTDASTGTTASYAYNSLSQTSTISYGASGDVRSYTYDAQHRETSDRLATSAGTAIASINYGWDLDSNLTSKTSTGLDGASANTYTYDDAGRLTSWNNGTTTTAYTYDADGNRLTSGSTSSTYNARDQLTSDGSSTYSYTARGTLAGKTDTVTQGTEAYAFDAYGQEATAGATSYTYDALGRVITAGATSLTYSGQDNTVASDGTTTYSRDATGALTGETGTSGATLAWTDLHTDLVAQFTATATTLTGSATYDPWGNSTASTLTGNLGYQSEYTDAATGDVNMLARWYTPGTGTFDSADTVDNSPVGNSASANAYAYTDDSPLTGTDPTGHYASEGGGGGGETIAVGEFGDISIDWGGEGEGEEGETAAEVAEVDEASEEETSNEEQLEEARRESGTRLTSGNKTKTRSKSSTGSDESTNFPRHYTSSTSSASSRHHGSTRHSSRASAAAQAAADAAARAAAERAAAARAAARRAAIRTHAKHLTASIGKSSLTVRTGGRGAATPTATVNASEDDADPASDTQLDSDTVGQTACSGALLGFQCTAEGNLLDPETGTVYCNPSGAGAGYCVPLGAASDLETAVLADDTYGPTATDVIERAKNYHDADGKYLYRGVTNPHPLRGLALEGISQPKGGHSDPMAHQMGDMNSEFTSWTPDLETAQEFAKDGDLYDQDLLILRKPFSDFSPSRMSVAGQMGLEELEILVKGTVSGCEISCNYGPFGQPQ</sequence>